<keyword evidence="8" id="KW-0902">Two-component regulatory system</keyword>
<dbReference type="Gene3D" id="3.30.450.20">
    <property type="entry name" value="PAS domain"/>
    <property type="match status" value="1"/>
</dbReference>
<feature type="domain" description="Histidine kinase" evidence="9">
    <location>
        <begin position="133"/>
        <end position="351"/>
    </location>
</feature>
<dbReference type="Pfam" id="PF08448">
    <property type="entry name" value="PAS_4"/>
    <property type="match status" value="1"/>
</dbReference>
<evidence type="ECO:0000256" key="4">
    <source>
        <dbReference type="ARBA" id="ARBA00022679"/>
    </source>
</evidence>
<dbReference type="Proteomes" id="UP000613266">
    <property type="component" value="Unassembled WGS sequence"/>
</dbReference>
<dbReference type="InterPro" id="IPR004358">
    <property type="entry name" value="Sig_transdc_His_kin-like_C"/>
</dbReference>
<dbReference type="InterPro" id="IPR036097">
    <property type="entry name" value="HisK_dim/P_sf"/>
</dbReference>
<protein>
    <recommendedName>
        <fullName evidence="2">histidine kinase</fullName>
        <ecNumber evidence="2">2.7.13.3</ecNumber>
    </recommendedName>
</protein>
<dbReference type="InterPro" id="IPR036890">
    <property type="entry name" value="HATPase_C_sf"/>
</dbReference>
<evidence type="ECO:0000256" key="6">
    <source>
        <dbReference type="ARBA" id="ARBA00022777"/>
    </source>
</evidence>
<dbReference type="Gene3D" id="3.30.565.10">
    <property type="entry name" value="Histidine kinase-like ATPase, C-terminal domain"/>
    <property type="match status" value="1"/>
</dbReference>
<dbReference type="AlphaFoldDB" id="A0A931J1P9"/>
<evidence type="ECO:0000256" key="7">
    <source>
        <dbReference type="ARBA" id="ARBA00022840"/>
    </source>
</evidence>
<keyword evidence="4" id="KW-0808">Transferase</keyword>
<dbReference type="RefSeq" id="WP_198111659.1">
    <property type="nucleotide sequence ID" value="NZ_JAEDAK010000008.1"/>
</dbReference>
<dbReference type="GO" id="GO:0000155">
    <property type="term" value="F:phosphorelay sensor kinase activity"/>
    <property type="evidence" value="ECO:0007669"/>
    <property type="project" value="InterPro"/>
</dbReference>
<dbReference type="SMART" id="SM00387">
    <property type="entry name" value="HATPase_c"/>
    <property type="match status" value="1"/>
</dbReference>
<evidence type="ECO:0000313" key="11">
    <source>
        <dbReference type="Proteomes" id="UP000613266"/>
    </source>
</evidence>
<keyword evidence="5" id="KW-0547">Nucleotide-binding</keyword>
<dbReference type="CDD" id="cd00082">
    <property type="entry name" value="HisKA"/>
    <property type="match status" value="1"/>
</dbReference>
<dbReference type="InterPro" id="IPR005467">
    <property type="entry name" value="His_kinase_dom"/>
</dbReference>
<comment type="caution">
    <text evidence="10">The sequence shown here is derived from an EMBL/GenBank/DDBJ whole genome shotgun (WGS) entry which is preliminary data.</text>
</comment>
<dbReference type="PROSITE" id="PS50109">
    <property type="entry name" value="HIS_KIN"/>
    <property type="match status" value="1"/>
</dbReference>
<keyword evidence="11" id="KW-1185">Reference proteome</keyword>
<keyword evidence="7" id="KW-0067">ATP-binding</keyword>
<dbReference type="SUPFAM" id="SSF47384">
    <property type="entry name" value="Homodimeric domain of signal transducing histidine kinase"/>
    <property type="match status" value="1"/>
</dbReference>
<evidence type="ECO:0000256" key="8">
    <source>
        <dbReference type="ARBA" id="ARBA00023012"/>
    </source>
</evidence>
<dbReference type="Pfam" id="PF00512">
    <property type="entry name" value="HisKA"/>
    <property type="match status" value="1"/>
</dbReference>
<evidence type="ECO:0000256" key="5">
    <source>
        <dbReference type="ARBA" id="ARBA00022741"/>
    </source>
</evidence>
<dbReference type="PANTHER" id="PTHR43065">
    <property type="entry name" value="SENSOR HISTIDINE KINASE"/>
    <property type="match status" value="1"/>
</dbReference>
<evidence type="ECO:0000256" key="3">
    <source>
        <dbReference type="ARBA" id="ARBA00022553"/>
    </source>
</evidence>
<dbReference type="InterPro" id="IPR013656">
    <property type="entry name" value="PAS_4"/>
</dbReference>
<dbReference type="SMART" id="SM00388">
    <property type="entry name" value="HisKA"/>
    <property type="match status" value="1"/>
</dbReference>
<dbReference type="InterPro" id="IPR003594">
    <property type="entry name" value="HATPase_dom"/>
</dbReference>
<gene>
    <name evidence="10" type="ORF">I7X39_13410</name>
</gene>
<dbReference type="EC" id="2.7.13.3" evidence="2"/>
<evidence type="ECO:0000256" key="2">
    <source>
        <dbReference type="ARBA" id="ARBA00012438"/>
    </source>
</evidence>
<dbReference type="PRINTS" id="PR00344">
    <property type="entry name" value="BCTRLSENSOR"/>
</dbReference>
<dbReference type="NCBIfam" id="NF008293">
    <property type="entry name" value="PRK11073.1"/>
    <property type="match status" value="1"/>
</dbReference>
<name>A0A931J1P9_9BURK</name>
<keyword evidence="6" id="KW-0418">Kinase</keyword>
<dbReference type="PANTHER" id="PTHR43065:SF16">
    <property type="entry name" value="SENSORY HISTIDINE KINASE_PHOSPHATASE NTRB"/>
    <property type="match status" value="1"/>
</dbReference>
<dbReference type="GO" id="GO:0005524">
    <property type="term" value="F:ATP binding"/>
    <property type="evidence" value="ECO:0007669"/>
    <property type="project" value="UniProtKB-KW"/>
</dbReference>
<dbReference type="EMBL" id="JAEDAK010000008">
    <property type="protein sequence ID" value="MBH9577896.1"/>
    <property type="molecule type" value="Genomic_DNA"/>
</dbReference>
<dbReference type="Pfam" id="PF02518">
    <property type="entry name" value="HATPase_c"/>
    <property type="match status" value="1"/>
</dbReference>
<evidence type="ECO:0000259" key="9">
    <source>
        <dbReference type="PROSITE" id="PS50109"/>
    </source>
</evidence>
<dbReference type="InterPro" id="IPR003661">
    <property type="entry name" value="HisK_dim/P_dom"/>
</dbReference>
<evidence type="ECO:0000313" key="10">
    <source>
        <dbReference type="EMBL" id="MBH9577896.1"/>
    </source>
</evidence>
<dbReference type="InterPro" id="IPR035965">
    <property type="entry name" value="PAS-like_dom_sf"/>
</dbReference>
<comment type="catalytic activity">
    <reaction evidence="1">
        <text>ATP + protein L-histidine = ADP + protein N-phospho-L-histidine.</text>
        <dbReference type="EC" id="2.7.13.3"/>
    </reaction>
</comment>
<dbReference type="Gene3D" id="1.10.287.130">
    <property type="match status" value="1"/>
</dbReference>
<evidence type="ECO:0000256" key="1">
    <source>
        <dbReference type="ARBA" id="ARBA00000085"/>
    </source>
</evidence>
<dbReference type="SUPFAM" id="SSF55785">
    <property type="entry name" value="PYP-like sensor domain (PAS domain)"/>
    <property type="match status" value="1"/>
</dbReference>
<proteinExistence type="predicted"/>
<accession>A0A931J1P9</accession>
<dbReference type="SUPFAM" id="SSF55874">
    <property type="entry name" value="ATPase domain of HSP90 chaperone/DNA topoisomerase II/histidine kinase"/>
    <property type="match status" value="1"/>
</dbReference>
<organism evidence="10 11">
    <name type="scientific">Inhella proteolytica</name>
    <dbReference type="NCBI Taxonomy" id="2795029"/>
    <lineage>
        <taxon>Bacteria</taxon>
        <taxon>Pseudomonadati</taxon>
        <taxon>Pseudomonadota</taxon>
        <taxon>Betaproteobacteria</taxon>
        <taxon>Burkholderiales</taxon>
        <taxon>Sphaerotilaceae</taxon>
        <taxon>Inhella</taxon>
    </lineage>
</organism>
<keyword evidence="3" id="KW-0597">Phosphoprotein</keyword>
<sequence length="351" mass="39664">MTDYAAFDQLATLIAVVRPDGQVRFANAAFEDQLRLSRRAAQQRTLFEWFADDRRLRETLAAVQGNRFATARFEAQLRRAPHEELLDVLVLVSQTDDPQHLVVEMIEATQQARHEREERNLDQVRSSKDLIRNLAHEIKNPLGGLRGAAQLLALELGQDSELLEYTQVIVHEADRLQVLVDRLLAPHRQAQVVGDVNIHEVCERVRALVLIEFPKLTIRRDYDISLPEFRGDREQLIQALLNVVQNAAQALQPQLVAGQPAQIVLRTRAARQVTLGKQRWRLALELHVEDNGPGVPSEIRDRLFFPLVTGREGGTGLGLHLAQTIVQAHQGIIDCDSEPGRTDFRILLPLP</sequence>
<reference evidence="10" key="1">
    <citation type="submission" date="2020-12" db="EMBL/GenBank/DDBJ databases">
        <title>The genome sequence of Inhella sp. 1Y17.</title>
        <authorList>
            <person name="Liu Y."/>
        </authorList>
    </citation>
    <scope>NUCLEOTIDE SEQUENCE</scope>
    <source>
        <strain evidence="10">1Y17</strain>
    </source>
</reference>